<reference evidence="3" key="1">
    <citation type="submission" date="2022-06" db="EMBL/GenBank/DDBJ databases">
        <title>Uncovering the hologenomic basis of an extraordinary plant invasion.</title>
        <authorList>
            <person name="Bieker V.C."/>
            <person name="Martin M.D."/>
            <person name="Gilbert T."/>
            <person name="Hodgins K."/>
            <person name="Battlay P."/>
            <person name="Petersen B."/>
            <person name="Wilson J."/>
        </authorList>
    </citation>
    <scope>NUCLEOTIDE SEQUENCE</scope>
    <source>
        <strain evidence="3">AA19_3_7</strain>
        <tissue evidence="3">Leaf</tissue>
    </source>
</reference>
<dbReference type="AlphaFoldDB" id="A0AAD5GD60"/>
<gene>
    <name evidence="3" type="ORF">M8C21_027386</name>
</gene>
<keyword evidence="4" id="KW-1185">Reference proteome</keyword>
<name>A0AAD5GD60_AMBAR</name>
<feature type="region of interest" description="Disordered" evidence="1">
    <location>
        <begin position="1"/>
        <end position="37"/>
    </location>
</feature>
<accession>A0AAD5GD60</accession>
<dbReference type="PANTHER" id="PTHR43201:SF32">
    <property type="entry name" value="2-SUCCINYLBENZOATE--COA LIGASE, CHLOROPLASTIC_PEROXISOMAL"/>
    <property type="match status" value="1"/>
</dbReference>
<dbReference type="InterPro" id="IPR000873">
    <property type="entry name" value="AMP-dep_synth/lig_dom"/>
</dbReference>
<organism evidence="3 4">
    <name type="scientific">Ambrosia artemisiifolia</name>
    <name type="common">Common ragweed</name>
    <dbReference type="NCBI Taxonomy" id="4212"/>
    <lineage>
        <taxon>Eukaryota</taxon>
        <taxon>Viridiplantae</taxon>
        <taxon>Streptophyta</taxon>
        <taxon>Embryophyta</taxon>
        <taxon>Tracheophyta</taxon>
        <taxon>Spermatophyta</taxon>
        <taxon>Magnoliopsida</taxon>
        <taxon>eudicotyledons</taxon>
        <taxon>Gunneridae</taxon>
        <taxon>Pentapetalae</taxon>
        <taxon>asterids</taxon>
        <taxon>campanulids</taxon>
        <taxon>Asterales</taxon>
        <taxon>Asteraceae</taxon>
        <taxon>Asteroideae</taxon>
        <taxon>Heliantheae alliance</taxon>
        <taxon>Heliantheae</taxon>
        <taxon>Ambrosia</taxon>
    </lineage>
</organism>
<evidence type="ECO:0000313" key="3">
    <source>
        <dbReference type="EMBL" id="KAI7737920.1"/>
    </source>
</evidence>
<sequence>MQLRAENELREKTKLLKNQYEAESKELRSQHERGEERQKALLQLQWKVMSDQPQEDQEDLPYIKATQSPVTNMLKEADKGKPGNVINIPKHSKKDSKKNKRQTPKANTPRTLSSQNRFWDWEKPDCRLVRLYAAARLKVNIDHRTLNNTVSIRSLNEAVLVIRYLEWLLAITYVGGIVATLSYQWSLEEALLAMKGVKPVMLATDNEYTIHAHCVPSLIWHVLMYNNNRYNSTENISLQCLLRILLLGTTGKSKGVMLSHSAFIVQSLAKIATVGYNEDDVQLHICTLQLHVYLQILHTTPLGHVRGLSSALTMLMVQGCHVLMPKFEAN</sequence>
<dbReference type="InterPro" id="IPR042099">
    <property type="entry name" value="ANL_N_sf"/>
</dbReference>
<dbReference type="PANTHER" id="PTHR43201">
    <property type="entry name" value="ACYL-COA SYNTHETASE"/>
    <property type="match status" value="1"/>
</dbReference>
<dbReference type="GO" id="GO:0031956">
    <property type="term" value="F:medium-chain fatty acid-CoA ligase activity"/>
    <property type="evidence" value="ECO:0007669"/>
    <property type="project" value="TreeGrafter"/>
</dbReference>
<dbReference type="GO" id="GO:0006631">
    <property type="term" value="P:fatty acid metabolic process"/>
    <property type="evidence" value="ECO:0007669"/>
    <property type="project" value="TreeGrafter"/>
</dbReference>
<proteinExistence type="predicted"/>
<feature type="domain" description="AMP-dependent synthetase/ligase" evidence="2">
    <location>
        <begin position="248"/>
        <end position="328"/>
    </location>
</feature>
<dbReference type="SUPFAM" id="SSF56801">
    <property type="entry name" value="Acetyl-CoA synthetase-like"/>
    <property type="match status" value="1"/>
</dbReference>
<feature type="compositionally biased region" description="Basic residues" evidence="1">
    <location>
        <begin position="90"/>
        <end position="103"/>
    </location>
</feature>
<evidence type="ECO:0000256" key="1">
    <source>
        <dbReference type="SAM" id="MobiDB-lite"/>
    </source>
</evidence>
<comment type="caution">
    <text evidence="3">The sequence shown here is derived from an EMBL/GenBank/DDBJ whole genome shotgun (WGS) entry which is preliminary data.</text>
</comment>
<dbReference type="Gene3D" id="3.40.50.12780">
    <property type="entry name" value="N-terminal domain of ligase-like"/>
    <property type="match status" value="1"/>
</dbReference>
<evidence type="ECO:0000313" key="4">
    <source>
        <dbReference type="Proteomes" id="UP001206925"/>
    </source>
</evidence>
<protein>
    <recommendedName>
        <fullName evidence="2">AMP-dependent synthetase/ligase domain-containing protein</fullName>
    </recommendedName>
</protein>
<dbReference type="Proteomes" id="UP001206925">
    <property type="component" value="Unassembled WGS sequence"/>
</dbReference>
<feature type="region of interest" description="Disordered" evidence="1">
    <location>
        <begin position="74"/>
        <end position="112"/>
    </location>
</feature>
<dbReference type="EMBL" id="JAMZMK010008925">
    <property type="protein sequence ID" value="KAI7737920.1"/>
    <property type="molecule type" value="Genomic_DNA"/>
</dbReference>
<dbReference type="Pfam" id="PF00501">
    <property type="entry name" value="AMP-binding"/>
    <property type="match status" value="1"/>
</dbReference>
<evidence type="ECO:0000259" key="2">
    <source>
        <dbReference type="Pfam" id="PF00501"/>
    </source>
</evidence>